<evidence type="ECO:0000256" key="2">
    <source>
        <dbReference type="ARBA" id="ARBA00013164"/>
    </source>
</evidence>
<keyword evidence="3 10" id="KW-0436">Ligase</keyword>
<evidence type="ECO:0000313" key="15">
    <source>
        <dbReference type="EMBL" id="CAF9911419.1"/>
    </source>
</evidence>
<dbReference type="InterPro" id="IPR009008">
    <property type="entry name" value="Val/Leu/Ile-tRNA-synth_edit"/>
</dbReference>
<dbReference type="Pfam" id="PF08264">
    <property type="entry name" value="Anticodon_1"/>
    <property type="match status" value="1"/>
</dbReference>
<dbReference type="Pfam" id="PF00133">
    <property type="entry name" value="tRNA-synt_1"/>
    <property type="match status" value="2"/>
</dbReference>
<dbReference type="Proteomes" id="UP000664521">
    <property type="component" value="Unassembled WGS sequence"/>
</dbReference>
<evidence type="ECO:0000259" key="14">
    <source>
        <dbReference type="Pfam" id="PF13603"/>
    </source>
</evidence>
<dbReference type="InterPro" id="IPR014729">
    <property type="entry name" value="Rossmann-like_a/b/a_fold"/>
</dbReference>
<dbReference type="CDD" id="cd00812">
    <property type="entry name" value="LeuRS_core"/>
    <property type="match status" value="1"/>
</dbReference>
<dbReference type="GO" id="GO:0005739">
    <property type="term" value="C:mitochondrion"/>
    <property type="evidence" value="ECO:0007669"/>
    <property type="project" value="TreeGrafter"/>
</dbReference>
<dbReference type="InterPro" id="IPR009080">
    <property type="entry name" value="tRNAsynth_Ia_anticodon-bd"/>
</dbReference>
<keyword evidence="16" id="KW-1185">Reference proteome</keyword>
<protein>
    <recommendedName>
        <fullName evidence="2">leucine--tRNA ligase</fullName>
        <ecNumber evidence="2">6.1.1.4</ecNumber>
    </recommendedName>
    <alternativeName>
        <fullName evidence="8">Leucyl-tRNA synthetase</fullName>
    </alternativeName>
</protein>
<dbReference type="PRINTS" id="PR00985">
    <property type="entry name" value="TRNASYNTHLEU"/>
</dbReference>
<feature type="domain" description="Aminoacyl-tRNA synthetase class Ia" evidence="12">
    <location>
        <begin position="471"/>
        <end position="632"/>
    </location>
</feature>
<dbReference type="InterPro" id="IPR002300">
    <property type="entry name" value="aa-tRNA-synth_Ia"/>
</dbReference>
<dbReference type="FunFam" id="1.10.730.10:FF:000002">
    <property type="entry name" value="Leucine--tRNA ligase"/>
    <property type="match status" value="1"/>
</dbReference>
<dbReference type="GO" id="GO:0005524">
    <property type="term" value="F:ATP binding"/>
    <property type="evidence" value="ECO:0007669"/>
    <property type="project" value="UniProtKB-KW"/>
</dbReference>
<feature type="region of interest" description="Disordered" evidence="11">
    <location>
        <begin position="657"/>
        <end position="678"/>
    </location>
</feature>
<dbReference type="Gene3D" id="1.10.730.10">
    <property type="entry name" value="Isoleucyl-tRNA Synthetase, Domain 1"/>
    <property type="match status" value="2"/>
</dbReference>
<feature type="domain" description="Aminoacyl-tRNA synthetase class Ia" evidence="12">
    <location>
        <begin position="79"/>
        <end position="246"/>
    </location>
</feature>
<dbReference type="NCBIfam" id="TIGR00396">
    <property type="entry name" value="leuS_bact"/>
    <property type="match status" value="1"/>
</dbReference>
<evidence type="ECO:0000313" key="16">
    <source>
        <dbReference type="Proteomes" id="UP000664521"/>
    </source>
</evidence>
<evidence type="ECO:0000256" key="7">
    <source>
        <dbReference type="ARBA" id="ARBA00023146"/>
    </source>
</evidence>
<evidence type="ECO:0000259" key="12">
    <source>
        <dbReference type="Pfam" id="PF00133"/>
    </source>
</evidence>
<keyword evidence="7 10" id="KW-0030">Aminoacyl-tRNA synthetase</keyword>
<evidence type="ECO:0000256" key="1">
    <source>
        <dbReference type="ARBA" id="ARBA00005594"/>
    </source>
</evidence>
<dbReference type="SUPFAM" id="SSF47323">
    <property type="entry name" value="Anticodon-binding domain of a subclass of class I aminoacyl-tRNA synthetases"/>
    <property type="match status" value="1"/>
</dbReference>
<evidence type="ECO:0000259" key="13">
    <source>
        <dbReference type="Pfam" id="PF08264"/>
    </source>
</evidence>
<dbReference type="Gene3D" id="3.40.50.620">
    <property type="entry name" value="HUPs"/>
    <property type="match status" value="2"/>
</dbReference>
<dbReference type="AlphaFoldDB" id="A0A8H3ERL1"/>
<comment type="caution">
    <text evidence="15">The sequence shown here is derived from an EMBL/GenBank/DDBJ whole genome shotgun (WGS) entry which is preliminary data.</text>
</comment>
<feature type="domain" description="Methionyl/Valyl/Leucyl/Isoleucyl-tRNA synthetase anticodon-binding" evidence="13">
    <location>
        <begin position="795"/>
        <end position="917"/>
    </location>
</feature>
<dbReference type="SUPFAM" id="SSF50677">
    <property type="entry name" value="ValRS/IleRS/LeuRS editing domain"/>
    <property type="match status" value="1"/>
</dbReference>
<dbReference type="EC" id="6.1.1.4" evidence="2"/>
<gene>
    <name evidence="15" type="primary">NAM2</name>
    <name evidence="15" type="ORF">HETSPECPRED_000328</name>
</gene>
<evidence type="ECO:0000256" key="11">
    <source>
        <dbReference type="SAM" id="MobiDB-lite"/>
    </source>
</evidence>
<dbReference type="GO" id="GO:0006429">
    <property type="term" value="P:leucyl-tRNA aminoacylation"/>
    <property type="evidence" value="ECO:0007669"/>
    <property type="project" value="InterPro"/>
</dbReference>
<keyword evidence="6 10" id="KW-0648">Protein biosynthesis</keyword>
<dbReference type="InterPro" id="IPR013155">
    <property type="entry name" value="M/V/L/I-tRNA-synth_anticd-bd"/>
</dbReference>
<dbReference type="SUPFAM" id="SSF52374">
    <property type="entry name" value="Nucleotidylyl transferase"/>
    <property type="match status" value="1"/>
</dbReference>
<keyword evidence="4 10" id="KW-0547">Nucleotide-binding</keyword>
<dbReference type="InterPro" id="IPR001412">
    <property type="entry name" value="aa-tRNA-synth_I_CS"/>
</dbReference>
<dbReference type="GO" id="GO:0004823">
    <property type="term" value="F:leucine-tRNA ligase activity"/>
    <property type="evidence" value="ECO:0007669"/>
    <property type="project" value="UniProtKB-EC"/>
</dbReference>
<evidence type="ECO:0000256" key="6">
    <source>
        <dbReference type="ARBA" id="ARBA00022917"/>
    </source>
</evidence>
<name>A0A8H3ERL1_9LECA</name>
<dbReference type="PANTHER" id="PTHR43740:SF2">
    <property type="entry name" value="LEUCINE--TRNA LIGASE, MITOCHONDRIAL"/>
    <property type="match status" value="1"/>
</dbReference>
<comment type="similarity">
    <text evidence="1 10">Belongs to the class-I aminoacyl-tRNA synthetase family.</text>
</comment>
<keyword evidence="5 10" id="KW-0067">ATP-binding</keyword>
<dbReference type="PROSITE" id="PS00178">
    <property type="entry name" value="AA_TRNA_LIGASE_I"/>
    <property type="match status" value="1"/>
</dbReference>
<dbReference type="OrthoDB" id="15954at2759"/>
<dbReference type="InterPro" id="IPR002302">
    <property type="entry name" value="Leu-tRNA-ligase"/>
</dbReference>
<accession>A0A8H3ERL1</accession>
<sequence>MLPLARRQLHKRWSALGQPCARLRPIQFVRFVAHRQLDLPVLDIKWQGRWAKRAVDPVARVRYGGGGNPKPKAYVLPMFPYPSGNLHMGHFRVYTISDVLSRFKRLQGHKVLHPMGWDAFGLPAENAAIERQIDPATWTDLNIANMKKQLLAMNSQFDWHREIRTCDPDFFKHTQELFLKLHRRGLAYQAEAVVNYDPIDRTVLANEQVDSNGLSWRSGANVEKQLRRQWFLRITAFKEALLNDLEYLSQDDRWPARIISMQRNWLGRSQGATIKFQILGEEQIIPVETIQVFTTRPDTLHGVQYLALSLSHPLVKTLSPQLPDLRAFIESAPSMPPGSKAGFLLPRVRASNPLSKLANPGEYCNELPVFVAPYVLDYGQKAVMGVPGHDSRDFAFWKLHSNGLNIRRVIEPTSVGQSDVTGNSSLTSAFEDTGVLASTCGAYASLSSEEASKRIIAALGDSAGESETWKLRDWLISRQRYWGTPIPIIHCPKCGAQPVPREQLPVTLPSRVSDGQSSTVAEHDENWLRTECPACGGQATRETDTMDTFMDSSWYFMRFADPENKVSLVSKEASERYLPVDIYIGGIEHAILHLLYARFISKFLATSSGWPSDGRASNRGEPFLRVISQGMVHGKTYSDPQSGRFLKPEELDLLSPSDPQIKSTGTSPNISWEKMSKSKHNGVDPISCISRYGADITRAHMLFQAPVNQVLEWDEERIVGVERWFIRVWRYYTHPQEAAAFLISDLRKRSSHPPAWAKPRSLERSEWTLLECQFRRMMKIGRDQFKEHELKAWIQVQKAIRSVTKSFSETFTLNTVISDLMELSNALILPRRYQLGWQMEYHCWSAFFRMLAPVAPAFAEECWERVHGLCKSIATPKTSIFDERWPVEDGSLEILESRGQACSVQENGKFRFSIKIERPPEGLHEASDIEELKAWAVNQIQGSEQGKRFLEGKVFDALHIARNGRAVNFVSPKVRKEEERNRREDSFGSSIDV</sequence>
<dbReference type="GO" id="GO:0032543">
    <property type="term" value="P:mitochondrial translation"/>
    <property type="evidence" value="ECO:0007669"/>
    <property type="project" value="TreeGrafter"/>
</dbReference>
<dbReference type="PANTHER" id="PTHR43740">
    <property type="entry name" value="LEUCYL-TRNA SYNTHETASE"/>
    <property type="match status" value="1"/>
</dbReference>
<evidence type="ECO:0000256" key="5">
    <source>
        <dbReference type="ARBA" id="ARBA00022840"/>
    </source>
</evidence>
<organism evidence="15 16">
    <name type="scientific">Heterodermia speciosa</name>
    <dbReference type="NCBI Taxonomy" id="116794"/>
    <lineage>
        <taxon>Eukaryota</taxon>
        <taxon>Fungi</taxon>
        <taxon>Dikarya</taxon>
        <taxon>Ascomycota</taxon>
        <taxon>Pezizomycotina</taxon>
        <taxon>Lecanoromycetes</taxon>
        <taxon>OSLEUM clade</taxon>
        <taxon>Lecanoromycetidae</taxon>
        <taxon>Caliciales</taxon>
        <taxon>Physciaceae</taxon>
        <taxon>Heterodermia</taxon>
    </lineage>
</organism>
<feature type="compositionally biased region" description="Polar residues" evidence="11">
    <location>
        <begin position="657"/>
        <end position="670"/>
    </location>
</feature>
<dbReference type="Pfam" id="PF13603">
    <property type="entry name" value="tRNA-synt_1_2"/>
    <property type="match status" value="1"/>
</dbReference>
<dbReference type="GO" id="GO:0002161">
    <property type="term" value="F:aminoacyl-tRNA deacylase activity"/>
    <property type="evidence" value="ECO:0007669"/>
    <property type="project" value="InterPro"/>
</dbReference>
<reference evidence="15" key="1">
    <citation type="submission" date="2021-03" db="EMBL/GenBank/DDBJ databases">
        <authorList>
            <person name="Tagirdzhanova G."/>
        </authorList>
    </citation>
    <scope>NUCLEOTIDE SEQUENCE</scope>
</reference>
<evidence type="ECO:0000256" key="4">
    <source>
        <dbReference type="ARBA" id="ARBA00022741"/>
    </source>
</evidence>
<proteinExistence type="inferred from homology"/>
<evidence type="ECO:0000256" key="3">
    <source>
        <dbReference type="ARBA" id="ARBA00022598"/>
    </source>
</evidence>
<feature type="domain" description="Leucyl-tRNA synthetase editing" evidence="14">
    <location>
        <begin position="263"/>
        <end position="458"/>
    </location>
</feature>
<evidence type="ECO:0000256" key="10">
    <source>
        <dbReference type="RuleBase" id="RU363035"/>
    </source>
</evidence>
<dbReference type="InterPro" id="IPR025709">
    <property type="entry name" value="Leu_tRNA-synth_edit"/>
</dbReference>
<dbReference type="FunFam" id="3.40.50.620:FF:000003">
    <property type="entry name" value="Leucine--tRNA ligase"/>
    <property type="match status" value="1"/>
</dbReference>
<dbReference type="EMBL" id="CAJPDS010000010">
    <property type="protein sequence ID" value="CAF9911419.1"/>
    <property type="molecule type" value="Genomic_DNA"/>
</dbReference>
<comment type="catalytic activity">
    <reaction evidence="9">
        <text>tRNA(Leu) + L-leucine + ATP = L-leucyl-tRNA(Leu) + AMP + diphosphate</text>
        <dbReference type="Rhea" id="RHEA:11688"/>
        <dbReference type="Rhea" id="RHEA-COMP:9613"/>
        <dbReference type="Rhea" id="RHEA-COMP:9622"/>
        <dbReference type="ChEBI" id="CHEBI:30616"/>
        <dbReference type="ChEBI" id="CHEBI:33019"/>
        <dbReference type="ChEBI" id="CHEBI:57427"/>
        <dbReference type="ChEBI" id="CHEBI:78442"/>
        <dbReference type="ChEBI" id="CHEBI:78494"/>
        <dbReference type="ChEBI" id="CHEBI:456215"/>
        <dbReference type="EC" id="6.1.1.4"/>
    </reaction>
</comment>
<evidence type="ECO:0000256" key="9">
    <source>
        <dbReference type="ARBA" id="ARBA00047469"/>
    </source>
</evidence>
<evidence type="ECO:0000256" key="8">
    <source>
        <dbReference type="ARBA" id="ARBA00030520"/>
    </source>
</evidence>